<organism evidence="2 3">
    <name type="scientific">Gossypium anomalum</name>
    <dbReference type="NCBI Taxonomy" id="47600"/>
    <lineage>
        <taxon>Eukaryota</taxon>
        <taxon>Viridiplantae</taxon>
        <taxon>Streptophyta</taxon>
        <taxon>Embryophyta</taxon>
        <taxon>Tracheophyta</taxon>
        <taxon>Spermatophyta</taxon>
        <taxon>Magnoliopsida</taxon>
        <taxon>eudicotyledons</taxon>
        <taxon>Gunneridae</taxon>
        <taxon>Pentapetalae</taxon>
        <taxon>rosids</taxon>
        <taxon>malvids</taxon>
        <taxon>Malvales</taxon>
        <taxon>Malvaceae</taxon>
        <taxon>Malvoideae</taxon>
        <taxon>Gossypium</taxon>
    </lineage>
</organism>
<keyword evidence="3" id="KW-1185">Reference proteome</keyword>
<dbReference type="PANTHER" id="PTHR32166">
    <property type="entry name" value="OSJNBA0013A04.12 PROTEIN"/>
    <property type="match status" value="1"/>
</dbReference>
<protein>
    <recommendedName>
        <fullName evidence="1">DUF659 domain-containing protein</fullName>
    </recommendedName>
</protein>
<proteinExistence type="predicted"/>
<dbReference type="OrthoDB" id="1936192at2759"/>
<dbReference type="AlphaFoldDB" id="A0A8J6CVK5"/>
<evidence type="ECO:0000313" key="2">
    <source>
        <dbReference type="EMBL" id="KAG8486189.1"/>
    </source>
</evidence>
<reference evidence="2 3" key="1">
    <citation type="journal article" date="2021" name="bioRxiv">
        <title>The Gossypium anomalum genome as a resource for cotton improvement and evolutionary analysis of hybrid incompatibility.</title>
        <authorList>
            <person name="Grover C.E."/>
            <person name="Yuan D."/>
            <person name="Arick M.A."/>
            <person name="Miller E.R."/>
            <person name="Hu G."/>
            <person name="Peterson D.G."/>
            <person name="Wendel J.F."/>
            <person name="Udall J.A."/>
        </authorList>
    </citation>
    <scope>NUCLEOTIDE SEQUENCE [LARGE SCALE GENOMIC DNA]</scope>
    <source>
        <strain evidence="2">JFW-Udall</strain>
        <tissue evidence="2">Leaf</tissue>
    </source>
</reference>
<dbReference type="PANTHER" id="PTHR32166:SF81">
    <property type="entry name" value="OS06G0658400 PROTEIN"/>
    <property type="match status" value="1"/>
</dbReference>
<comment type="caution">
    <text evidence="2">The sequence shown here is derived from an EMBL/GenBank/DDBJ whole genome shotgun (WGS) entry which is preliminary data.</text>
</comment>
<dbReference type="InterPro" id="IPR007021">
    <property type="entry name" value="DUF659"/>
</dbReference>
<dbReference type="Proteomes" id="UP000701853">
    <property type="component" value="Chromosome 8"/>
</dbReference>
<evidence type="ECO:0000313" key="3">
    <source>
        <dbReference type="Proteomes" id="UP000701853"/>
    </source>
</evidence>
<gene>
    <name evidence="2" type="ORF">CXB51_019575</name>
</gene>
<name>A0A8J6CVK5_9ROSI</name>
<dbReference type="EMBL" id="JAHUZN010000008">
    <property type="protein sequence ID" value="KAG8486189.1"/>
    <property type="molecule type" value="Genomic_DNA"/>
</dbReference>
<accession>A0A8J6CVK5</accession>
<sequence length="338" mass="39955">MQKIVEYAKHKLQQKIVSLLPSFQTLASSFGPNIISLQRYSGLPFHLARNPHYVNAFTSASKNLIPSYIPPGYNALKTTLLRKEQTNIKRLLQPIKGMWRDKCINLVCDGWTEAQRRPLINFNFIYDNGVVFMKAVNCEKKYNDKFYVETLIKDVISEFGAQNVVQVIIDNALICKVVGSLVETQHLRIFWTPCVVDYILSFTRPIYDVLRIMDMDRLTFHLVYEMWDEMIEKVKTNIYRHEGKKGDKRSIFYEVVYDILIDRWTKSSTPLQCMVHSLNLNEVPNRLPPHKDAEISEEMNKCLRRYFPFTEERKMAFQEFARFSRPLDYFWFILFTTR</sequence>
<dbReference type="Pfam" id="PF04937">
    <property type="entry name" value="DUF659"/>
    <property type="match status" value="1"/>
</dbReference>
<feature type="domain" description="DUF659" evidence="1">
    <location>
        <begin position="71"/>
        <end position="203"/>
    </location>
</feature>
<evidence type="ECO:0000259" key="1">
    <source>
        <dbReference type="Pfam" id="PF04937"/>
    </source>
</evidence>